<reference evidence="3 4" key="1">
    <citation type="submission" date="2019-06" db="EMBL/GenBank/DDBJ databases">
        <title>Sequencing the genomes of 1000 actinobacteria strains.</title>
        <authorList>
            <person name="Klenk H.-P."/>
        </authorList>
    </citation>
    <scope>NUCLEOTIDE SEQUENCE [LARGE SCALE GENOMIC DNA]</scope>
    <source>
        <strain evidence="3 4">DSM 43866</strain>
    </source>
</reference>
<organism evidence="3 4">
    <name type="scientific">Actinoplanes teichomyceticus</name>
    <dbReference type="NCBI Taxonomy" id="1867"/>
    <lineage>
        <taxon>Bacteria</taxon>
        <taxon>Bacillati</taxon>
        <taxon>Actinomycetota</taxon>
        <taxon>Actinomycetes</taxon>
        <taxon>Micromonosporales</taxon>
        <taxon>Micromonosporaceae</taxon>
        <taxon>Actinoplanes</taxon>
    </lineage>
</organism>
<evidence type="ECO:0000259" key="2">
    <source>
        <dbReference type="Pfam" id="PF19809"/>
    </source>
</evidence>
<evidence type="ECO:0000256" key="1">
    <source>
        <dbReference type="SAM" id="MobiDB-lite"/>
    </source>
</evidence>
<dbReference type="RefSeq" id="WP_145831002.1">
    <property type="nucleotide sequence ID" value="NZ_BOMX01000099.1"/>
</dbReference>
<accession>A0A561VKJ1</accession>
<evidence type="ECO:0000313" key="4">
    <source>
        <dbReference type="Proteomes" id="UP000320239"/>
    </source>
</evidence>
<dbReference type="OrthoDB" id="3298756at2"/>
<keyword evidence="4" id="KW-1185">Reference proteome</keyword>
<dbReference type="InterPro" id="IPR046259">
    <property type="entry name" value="DUF6292"/>
</dbReference>
<proteinExistence type="predicted"/>
<sequence length="144" mass="15311">MRTWSAGTAAHWCYLRAVAEAFEAAGMPVADWRADPGPPRDGWIPFDRSRASIVVWDHDQAGLGWSEIAGWYLLLINSPGRRVTIPLPVPLVAAPPTVIAAVAVRVGPAPSAIRSPGSSGHRDLPDADAGPGTPELERALSRYG</sequence>
<dbReference type="EMBL" id="VIWY01000005">
    <property type="protein sequence ID" value="TWG12139.1"/>
    <property type="molecule type" value="Genomic_DNA"/>
</dbReference>
<feature type="compositionally biased region" description="Basic and acidic residues" evidence="1">
    <location>
        <begin position="135"/>
        <end position="144"/>
    </location>
</feature>
<dbReference type="AlphaFoldDB" id="A0A561VKJ1"/>
<feature type="domain" description="DUF6292" evidence="2">
    <location>
        <begin position="14"/>
        <end position="103"/>
    </location>
</feature>
<protein>
    <recommendedName>
        <fullName evidence="2">DUF6292 domain-containing protein</fullName>
    </recommendedName>
</protein>
<dbReference type="Proteomes" id="UP000320239">
    <property type="component" value="Unassembled WGS sequence"/>
</dbReference>
<evidence type="ECO:0000313" key="3">
    <source>
        <dbReference type="EMBL" id="TWG12139.1"/>
    </source>
</evidence>
<name>A0A561VKJ1_ACTTI</name>
<comment type="caution">
    <text evidence="3">The sequence shown here is derived from an EMBL/GenBank/DDBJ whole genome shotgun (WGS) entry which is preliminary data.</text>
</comment>
<feature type="region of interest" description="Disordered" evidence="1">
    <location>
        <begin position="112"/>
        <end position="144"/>
    </location>
</feature>
<gene>
    <name evidence="3" type="ORF">FHX34_1056</name>
</gene>
<dbReference type="Pfam" id="PF19809">
    <property type="entry name" value="DUF6292"/>
    <property type="match status" value="1"/>
</dbReference>